<organism evidence="2 3">
    <name type="scientific">Dipteronia dyeriana</name>
    <dbReference type="NCBI Taxonomy" id="168575"/>
    <lineage>
        <taxon>Eukaryota</taxon>
        <taxon>Viridiplantae</taxon>
        <taxon>Streptophyta</taxon>
        <taxon>Embryophyta</taxon>
        <taxon>Tracheophyta</taxon>
        <taxon>Spermatophyta</taxon>
        <taxon>Magnoliopsida</taxon>
        <taxon>eudicotyledons</taxon>
        <taxon>Gunneridae</taxon>
        <taxon>Pentapetalae</taxon>
        <taxon>rosids</taxon>
        <taxon>malvids</taxon>
        <taxon>Sapindales</taxon>
        <taxon>Sapindaceae</taxon>
        <taxon>Hippocastanoideae</taxon>
        <taxon>Acereae</taxon>
        <taxon>Dipteronia</taxon>
    </lineage>
</organism>
<evidence type="ECO:0000313" key="3">
    <source>
        <dbReference type="Proteomes" id="UP001280121"/>
    </source>
</evidence>
<gene>
    <name evidence="2" type="ORF">Ddye_003707</name>
</gene>
<dbReference type="Proteomes" id="UP001280121">
    <property type="component" value="Unassembled WGS sequence"/>
</dbReference>
<name>A0AAD9XTH6_9ROSI</name>
<evidence type="ECO:0000256" key="1">
    <source>
        <dbReference type="SAM" id="MobiDB-lite"/>
    </source>
</evidence>
<dbReference type="AlphaFoldDB" id="A0AAD9XTH6"/>
<sequence length="98" mass="11075">MTSFNDDDNEDSDQTEATTTNKNPTGVDDDGDKSHYFDYPIPNDPKVYKDDRIERYTSVITVDPRHDPSMGVQSKDVMISSETSVKARIFIQKIDGPD</sequence>
<proteinExistence type="predicted"/>
<feature type="region of interest" description="Disordered" evidence="1">
    <location>
        <begin position="1"/>
        <end position="48"/>
    </location>
</feature>
<keyword evidence="3" id="KW-1185">Reference proteome</keyword>
<reference evidence="2" key="1">
    <citation type="journal article" date="2023" name="Plant J.">
        <title>Genome sequences and population genomics provide insights into the demographic history, inbreeding, and mutation load of two 'living fossil' tree species of Dipteronia.</title>
        <authorList>
            <person name="Feng Y."/>
            <person name="Comes H.P."/>
            <person name="Chen J."/>
            <person name="Zhu S."/>
            <person name="Lu R."/>
            <person name="Zhang X."/>
            <person name="Li P."/>
            <person name="Qiu J."/>
            <person name="Olsen K.M."/>
            <person name="Qiu Y."/>
        </authorList>
    </citation>
    <scope>NUCLEOTIDE SEQUENCE</scope>
    <source>
        <strain evidence="2">KIB01</strain>
    </source>
</reference>
<comment type="caution">
    <text evidence="2">The sequence shown here is derived from an EMBL/GenBank/DDBJ whole genome shotgun (WGS) entry which is preliminary data.</text>
</comment>
<evidence type="ECO:0000313" key="2">
    <source>
        <dbReference type="EMBL" id="KAK2665133.1"/>
    </source>
</evidence>
<feature type="compositionally biased region" description="Polar residues" evidence="1">
    <location>
        <begin position="15"/>
        <end position="24"/>
    </location>
</feature>
<dbReference type="EMBL" id="JANJYI010000001">
    <property type="protein sequence ID" value="KAK2665133.1"/>
    <property type="molecule type" value="Genomic_DNA"/>
</dbReference>
<accession>A0AAD9XTH6</accession>
<feature type="compositionally biased region" description="Acidic residues" evidence="1">
    <location>
        <begin position="1"/>
        <end position="14"/>
    </location>
</feature>
<protein>
    <submittedName>
        <fullName evidence="2">Uncharacterized protein</fullName>
    </submittedName>
</protein>